<evidence type="ECO:0000256" key="4">
    <source>
        <dbReference type="SAM" id="Phobius"/>
    </source>
</evidence>
<dbReference type="KEGG" id="ebi:EbC_27310"/>
<evidence type="ECO:0000313" key="6">
    <source>
        <dbReference type="EMBL" id="CAX60262.1"/>
    </source>
</evidence>
<feature type="transmembrane region" description="Helical" evidence="4">
    <location>
        <begin position="283"/>
        <end position="301"/>
    </location>
</feature>
<dbReference type="EMBL" id="FP236843">
    <property type="protein sequence ID" value="CAX60262.1"/>
    <property type="molecule type" value="Genomic_DNA"/>
</dbReference>
<dbReference type="HOGENOM" id="CLU_038484_0_0_6"/>
<dbReference type="PANTHER" id="PTHR23539:SF1">
    <property type="entry name" value="MAJOR FACILITATOR SUPERFAMILY (MFS) PROFILE DOMAIN-CONTAINING PROTEIN"/>
    <property type="match status" value="1"/>
</dbReference>
<dbReference type="GO" id="GO:0022857">
    <property type="term" value="F:transmembrane transporter activity"/>
    <property type="evidence" value="ECO:0007669"/>
    <property type="project" value="InterPro"/>
</dbReference>
<feature type="transmembrane region" description="Helical" evidence="4">
    <location>
        <begin position="41"/>
        <end position="59"/>
    </location>
</feature>
<dbReference type="PROSITE" id="PS50850">
    <property type="entry name" value="MFS"/>
    <property type="match status" value="1"/>
</dbReference>
<evidence type="ECO:0000256" key="1">
    <source>
        <dbReference type="ARBA" id="ARBA00022692"/>
    </source>
</evidence>
<feature type="transmembrane region" description="Helical" evidence="4">
    <location>
        <begin position="163"/>
        <end position="180"/>
    </location>
</feature>
<dbReference type="STRING" id="634500.EbC_27310"/>
<organism evidence="7">
    <name type="scientific">Erwinia billingiae (strain Eb661)</name>
    <dbReference type="NCBI Taxonomy" id="634500"/>
    <lineage>
        <taxon>Bacteria</taxon>
        <taxon>Pseudomonadati</taxon>
        <taxon>Pseudomonadota</taxon>
        <taxon>Gammaproteobacteria</taxon>
        <taxon>Enterobacterales</taxon>
        <taxon>Erwiniaceae</taxon>
        <taxon>Erwinia</taxon>
    </lineage>
</organism>
<dbReference type="InterPro" id="IPR011701">
    <property type="entry name" value="MFS"/>
</dbReference>
<feature type="transmembrane region" description="Helical" evidence="4">
    <location>
        <begin position="313"/>
        <end position="333"/>
    </location>
</feature>
<keyword evidence="7" id="KW-1185">Reference proteome</keyword>
<dbReference type="RefSeq" id="WP_013202748.1">
    <property type="nucleotide sequence ID" value="NC_014306.1"/>
</dbReference>
<dbReference type="Pfam" id="PF07690">
    <property type="entry name" value="MFS_1"/>
    <property type="match status" value="1"/>
</dbReference>
<feature type="transmembrane region" description="Helical" evidence="4">
    <location>
        <begin position="345"/>
        <end position="365"/>
    </location>
</feature>
<dbReference type="SUPFAM" id="SSF103473">
    <property type="entry name" value="MFS general substrate transporter"/>
    <property type="match status" value="1"/>
</dbReference>
<keyword evidence="3 4" id="KW-0472">Membrane</keyword>
<feature type="transmembrane region" description="Helical" evidence="4">
    <location>
        <begin position="71"/>
        <end position="90"/>
    </location>
</feature>
<feature type="transmembrane region" description="Helical" evidence="4">
    <location>
        <begin position="96"/>
        <end position="119"/>
    </location>
</feature>
<dbReference type="Gene3D" id="1.20.1250.20">
    <property type="entry name" value="MFS general substrate transporter like domains"/>
    <property type="match status" value="2"/>
</dbReference>
<keyword evidence="2 4" id="KW-1133">Transmembrane helix</keyword>
<dbReference type="InterPro" id="IPR036259">
    <property type="entry name" value="MFS_trans_sf"/>
</dbReference>
<evidence type="ECO:0000256" key="2">
    <source>
        <dbReference type="ARBA" id="ARBA00022989"/>
    </source>
</evidence>
<feature type="transmembrane region" description="Helical" evidence="4">
    <location>
        <begin position="213"/>
        <end position="231"/>
    </location>
</feature>
<dbReference type="AlphaFoldDB" id="D8MTV5"/>
<gene>
    <name evidence="6" type="ordered locus">EbC_27310</name>
</gene>
<feature type="transmembrane region" description="Helical" evidence="4">
    <location>
        <begin position="140"/>
        <end position="157"/>
    </location>
</feature>
<evidence type="ECO:0000313" key="7">
    <source>
        <dbReference type="Proteomes" id="UP000008793"/>
    </source>
</evidence>
<proteinExistence type="predicted"/>
<dbReference type="Proteomes" id="UP000008793">
    <property type="component" value="Chromosome"/>
</dbReference>
<accession>D8MTV5</accession>
<dbReference type="GeneID" id="90512714"/>
<feature type="domain" description="Major facilitator superfamily (MFS) profile" evidence="5">
    <location>
        <begin position="198"/>
        <end position="410"/>
    </location>
</feature>
<keyword evidence="1 4" id="KW-0812">Transmembrane</keyword>
<dbReference type="eggNOG" id="COG2814">
    <property type="taxonomic scope" value="Bacteria"/>
</dbReference>
<evidence type="ECO:0000259" key="5">
    <source>
        <dbReference type="PROSITE" id="PS50850"/>
    </source>
</evidence>
<feature type="transmembrane region" description="Helical" evidence="4">
    <location>
        <begin position="371"/>
        <end position="391"/>
    </location>
</feature>
<name>D8MTV5_ERWBE</name>
<evidence type="ECO:0000256" key="3">
    <source>
        <dbReference type="ARBA" id="ARBA00023136"/>
    </source>
</evidence>
<reference evidence="6 7" key="1">
    <citation type="journal article" date="2010" name="BMC Genomics">
        <title>Genome comparison of the epiphytic bacteria Erwinia billingiae and E. tasmaniensis with the pear pathogen E. pyrifoliae.</title>
        <authorList>
            <person name="Kube M."/>
            <person name="Migdoll A.M."/>
            <person name="Gehring I."/>
            <person name="Heitmann K."/>
            <person name="Mayer Y."/>
            <person name="Kuhl H."/>
            <person name="Knaust F."/>
            <person name="Geider K."/>
            <person name="Reinhardt R."/>
        </authorList>
    </citation>
    <scope>NUCLEOTIDE SEQUENCE [LARGE SCALE GENOMIC DNA]</scope>
    <source>
        <strain evidence="6 7">Eb661</strain>
    </source>
</reference>
<feature type="transmembrane region" description="Helical" evidence="4">
    <location>
        <begin position="251"/>
        <end position="271"/>
    </location>
</feature>
<sequence>MRLRSLQVLCLLNFFIADVRDGLGPFLGIFLVSHHWRAEEIGLVMTLGGLAGLLATFPAGMIVDATRYKRLLIITASLLITLSALALWFFPTSAVVILSQIITGIAAAIVAPTIAGITLGITGQKGFLSQMGRNEAFNHSGNMAVAVLAAFTCWIWGTGSVFLLMTTMAVCAVVCTLAINKNDIDHDVARGIEKHEGPAVSVSVLALLKRPELAVTGITLLLFHLANAAQLPMLSMQAASSPAGSLFTPGTYAALTVAISQAVMIPVALLTARYASQYGYARLIVIALLVLPFRAAIASFWSNEFVLFPVQALDGVAAGILGVAVPGLIAALFNGSGHINAALGLVMLLQGLGASLSPALAGTIVSHTSWSFAYLILAAIALCALCIWLLFSRHVFKSLQPEQKTLMGDK</sequence>
<dbReference type="InterPro" id="IPR020846">
    <property type="entry name" value="MFS_dom"/>
</dbReference>
<protein>
    <submittedName>
        <fullName evidence="6">Major facilitator superfamily</fullName>
    </submittedName>
</protein>
<dbReference type="PANTHER" id="PTHR23539">
    <property type="entry name" value="MFS TRANSPORTER"/>
    <property type="match status" value="1"/>
</dbReference>